<dbReference type="PANTHER" id="PTHR36108:SF13">
    <property type="entry name" value="COLOSSIN-B-RELATED"/>
    <property type="match status" value="1"/>
</dbReference>
<keyword evidence="4" id="KW-1133">Transmembrane helix</keyword>
<dbReference type="Proteomes" id="UP000619536">
    <property type="component" value="Unassembled WGS sequence"/>
</dbReference>
<dbReference type="Gene3D" id="2.60.40.10">
    <property type="entry name" value="Immunoglobulins"/>
    <property type="match status" value="5"/>
</dbReference>
<comment type="caution">
    <text evidence="6">The sequence shown here is derived from an EMBL/GenBank/DDBJ whole genome shotgun (WGS) entry which is preliminary data.</text>
</comment>
<keyword evidence="2" id="KW-0964">Secreted</keyword>
<keyword evidence="4" id="KW-0472">Membrane</keyword>
<evidence type="ECO:0000256" key="2">
    <source>
        <dbReference type="ARBA" id="ARBA00022525"/>
    </source>
</evidence>
<feature type="domain" description="BIG2" evidence="5">
    <location>
        <begin position="703"/>
        <end position="780"/>
    </location>
</feature>
<organism evidence="6 7">
    <name type="scientific">Galliscardovia ingluviei</name>
    <dbReference type="NCBI Taxonomy" id="1769422"/>
    <lineage>
        <taxon>Bacteria</taxon>
        <taxon>Bacillati</taxon>
        <taxon>Actinomycetota</taxon>
        <taxon>Actinomycetes</taxon>
        <taxon>Bifidobacteriales</taxon>
        <taxon>Bifidobacteriaceae</taxon>
        <taxon>Galliscardovia</taxon>
    </lineage>
</organism>
<feature type="transmembrane region" description="Helical" evidence="4">
    <location>
        <begin position="1566"/>
        <end position="1588"/>
    </location>
</feature>
<accession>A0A8J3AJG2</accession>
<reference evidence="6" key="1">
    <citation type="journal article" date="2014" name="Int. J. Syst. Evol. Microbiol.">
        <title>Complete genome sequence of Corynebacterium casei LMG S-19264T (=DSM 44701T), isolated from a smear-ripened cheese.</title>
        <authorList>
            <consortium name="US DOE Joint Genome Institute (JGI-PGF)"/>
            <person name="Walter F."/>
            <person name="Albersmeier A."/>
            <person name="Kalinowski J."/>
            <person name="Ruckert C."/>
        </authorList>
    </citation>
    <scope>NUCLEOTIDE SEQUENCE</scope>
    <source>
        <strain evidence="6">CCM 8606</strain>
    </source>
</reference>
<protein>
    <recommendedName>
        <fullName evidence="5">BIG2 domain-containing protein</fullName>
    </recommendedName>
</protein>
<gene>
    <name evidence="6" type="ORF">GCM10007377_16540</name>
</gene>
<keyword evidence="4" id="KW-0812">Transmembrane</keyword>
<dbReference type="InterPro" id="IPR013783">
    <property type="entry name" value="Ig-like_fold"/>
</dbReference>
<dbReference type="InterPro" id="IPR041033">
    <property type="entry name" value="SpaA_PFL_dom_1"/>
</dbReference>
<dbReference type="InterPro" id="IPR026588">
    <property type="entry name" value="Choice_anch_A"/>
</dbReference>
<evidence type="ECO:0000256" key="4">
    <source>
        <dbReference type="SAM" id="Phobius"/>
    </source>
</evidence>
<proteinExistence type="inferred from homology"/>
<dbReference type="Pfam" id="PF17802">
    <property type="entry name" value="SpaA"/>
    <property type="match status" value="5"/>
</dbReference>
<feature type="domain" description="BIG2" evidence="5">
    <location>
        <begin position="789"/>
        <end position="873"/>
    </location>
</feature>
<dbReference type="EMBL" id="BMDH01000007">
    <property type="protein sequence ID" value="GGI15568.1"/>
    <property type="molecule type" value="Genomic_DNA"/>
</dbReference>
<evidence type="ECO:0000256" key="1">
    <source>
        <dbReference type="ARBA" id="ARBA00007257"/>
    </source>
</evidence>
<sequence length="1597" mass="171415">MMIATAVVGLFPTQQSFAQPPEPGSLCTPQNITFGDNASYTNNAKDSGIATYVGGDMIIGDPTSNWDTSNPDPTGSYAAEAEGLTLVRGDFRARPSKGFFTMGSVAFGAQYLPADPDATIVAIGGSAMVWRLPDPTSKPEDNKWIYKKAGIQQLKNGNTAVTAYGAQLGGGNYDIYGSRDNGKPGIKSLEIYQATYQSGLTGKTVQENQSNLQGSKFTVNGTDYATNNPIAQKLGDTLRKLPANGTVTTDLAPAQSDYVRYKYDGSVKANIPLTERLEKLVTFTGDGKSPLQVFNVKASQLSSTGYNGTDFAFKNIPDDASILINVTDDDGGQATNINYQQGWRFWWNGTEISNGYMLANPKNNVGGAYEEANRKAVDGSGKTIRDLYTTAASSIMWNYNALNVEIKGAQTLAGGVSGDIDKTVYGNSSWDVFNNAVTTDDPSAALLGSVLVQDGNFTSHVTTNGRVWVGGNYAMFNPASARIKQGNQFVNYGTNNTTSIIDMDQERHSLPWTGATSTSCSVVEWSKTNAAGEKLDGSTWAMYGTYADAQAKNDKIIANFSDNGANDMNPDVGVIRTMNLAPNKDYYIVEIKAPDGYTASNRIFHVTTTATGSDLNVVKEAVTVQNGAENYATGTTAGMQANSGDGASAIVNTPQGGEINWTKIKDGDTQQTPLAGSAWELSTDTVFPDDASRTWKVNDYTNAATGITLHSSSGNWDVHGTLHVSATVTPANASQEVVWKITDGAENAAVDAQGTVIALKNGTATLQACSATNPDVCAMQTLNIITYVAVDYVTISPTLVTIKQGSTVNYRAKAFDADGNDITNQVTFTWSTTSDKLSITPQSGDSSRATVIGNGITETIVKVSANGKSAGSEIHVVSDLTTIYFRKVAGWGANGELVRVHYGPKNATQGWQDTAPMQTSACNSDYLVVQIEGKFDSTYQYGFQQQVSSDKGFTDWYRNPKSSDGNFTFDGHTVYTVNTENNDVNATSGVPAGCQVATSSTATIAYRKGMSTGSSTATSSDSAVRSNSDTNEHVLRDVSLDNTNPYTARAAVNYGTGVVRSIAETTDAIDCNSDGYKCDYNTAVGKFQVKNMAAGTYYLRETTAPEGYQLSSVIYQITLDTDGNATWKQSTDNGTTFTDLPAGQSAGIIPDKPTCVTWSKSDEQGKLLAGSVWDIYRQNDDGSYASAPQISGGIKDCTSADGCGSGTYVDQDTRAGVITLRGLVFGTYKIVERAAPKGYWLDCTYDATAQKCGAIHEYEFTLDEDNADVALNNNTAIVNKPTEVTWQKIDDTSKKLVAGSVWTLTDSEKRRSWTVTDYVDGDVACVPSATVLCDLDSNPGQLKVQGLSTSANYTLQEKQAPQGYDKSDEQYVFAIRDRQDAVTISFSTGVPLVNNRIPNVRSVASVNWQKTDFADGHDLEGAEWKLVQYSETDAKRTTPKVTYTISAAKAEGAEHYTYSCVADDDSNCAFRATDDEGLEAGDPNAGAISFYMTALPWGYYTLTETKAPTGYKKSAREYYFSVTKGEVTWDSSLSGAVGTGNNRLNVKNERYITGMPMTGRFLTPRWIVLAGLGICVLAGSSWAIAYFLRRGGRRERE</sequence>
<evidence type="ECO:0000313" key="6">
    <source>
        <dbReference type="EMBL" id="GGI15568.1"/>
    </source>
</evidence>
<comment type="similarity">
    <text evidence="1">Belongs to the serine-aspartate repeat-containing protein (SDr) family.</text>
</comment>
<dbReference type="PANTHER" id="PTHR36108">
    <property type="entry name" value="COLOSSIN-B-RELATED"/>
    <property type="match status" value="1"/>
</dbReference>
<name>A0A8J3AJG2_9BIFI</name>
<evidence type="ECO:0000313" key="7">
    <source>
        <dbReference type="Proteomes" id="UP000619536"/>
    </source>
</evidence>
<dbReference type="RefSeq" id="WP_188355811.1">
    <property type="nucleotide sequence ID" value="NZ_BMDH01000007.1"/>
</dbReference>
<dbReference type="Pfam" id="PF02368">
    <property type="entry name" value="Big_2"/>
    <property type="match status" value="1"/>
</dbReference>
<evidence type="ECO:0000256" key="3">
    <source>
        <dbReference type="ARBA" id="ARBA00022729"/>
    </source>
</evidence>
<dbReference type="NCBIfam" id="TIGR04215">
    <property type="entry name" value="choice_anch_A"/>
    <property type="match status" value="1"/>
</dbReference>
<dbReference type="GO" id="GO:0005975">
    <property type="term" value="P:carbohydrate metabolic process"/>
    <property type="evidence" value="ECO:0007669"/>
    <property type="project" value="UniProtKB-ARBA"/>
</dbReference>
<keyword evidence="7" id="KW-1185">Reference proteome</keyword>
<keyword evidence="3" id="KW-0732">Signal</keyword>
<evidence type="ECO:0000259" key="5">
    <source>
        <dbReference type="SMART" id="SM00635"/>
    </source>
</evidence>
<dbReference type="SMART" id="SM00635">
    <property type="entry name" value="BID_2"/>
    <property type="match status" value="2"/>
</dbReference>
<reference evidence="6" key="2">
    <citation type="submission" date="2020-09" db="EMBL/GenBank/DDBJ databases">
        <authorList>
            <person name="Sun Q."/>
            <person name="Sedlacek I."/>
        </authorList>
    </citation>
    <scope>NUCLEOTIDE SEQUENCE</scope>
    <source>
        <strain evidence="6">CCM 8606</strain>
    </source>
</reference>
<dbReference type="InterPro" id="IPR003343">
    <property type="entry name" value="Big_2"/>
</dbReference>
<dbReference type="Gene3D" id="2.60.40.1080">
    <property type="match status" value="2"/>
</dbReference>